<comment type="caution">
    <text evidence="2">The sequence shown here is derived from an EMBL/GenBank/DDBJ whole genome shotgun (WGS) entry which is preliminary data.</text>
</comment>
<dbReference type="PATRIC" id="fig|762836.4.peg.2634"/>
<sequence length="98" mass="9866">MALSIRYRAGVLSRTVAAIGGGYVLSALVAAALALALPTSRAEAAMTGTLTAFVVYPVAVMWVFACASALRAWTGLLLACLLPGAVVLAMGAVTWGAP</sequence>
<keyword evidence="1" id="KW-1133">Transmembrane helix</keyword>
<evidence type="ECO:0000256" key="1">
    <source>
        <dbReference type="SAM" id="Phobius"/>
    </source>
</evidence>
<reference evidence="3" key="1">
    <citation type="journal article" date="2016" name="Front. Microbiol.">
        <title>Molecular Keys to the Janthinobacterium and Duganella spp. Interaction with the Plant Pathogen Fusarium graminearum.</title>
        <authorList>
            <person name="Haack F.S."/>
            <person name="Poehlein A."/>
            <person name="Kroger C."/>
            <person name="Voigt C.A."/>
            <person name="Piepenbring M."/>
            <person name="Bode H.B."/>
            <person name="Daniel R."/>
            <person name="Schafer W."/>
            <person name="Streit W.R."/>
        </authorList>
    </citation>
    <scope>NUCLEOTIDE SEQUENCE [LARGE SCALE GENOMIC DNA]</scope>
    <source>
        <strain evidence="3">T54</strain>
    </source>
</reference>
<dbReference type="EMBL" id="LROM01000086">
    <property type="protein sequence ID" value="OEZ99855.1"/>
    <property type="molecule type" value="Genomic_DNA"/>
</dbReference>
<keyword evidence="1" id="KW-0812">Transmembrane</keyword>
<accession>A0A1E7WLD7</accession>
<proteinExistence type="predicted"/>
<keyword evidence="3" id="KW-1185">Reference proteome</keyword>
<organism evidence="2 3">
    <name type="scientific">Duganella phyllosphaerae</name>
    <dbReference type="NCBI Taxonomy" id="762836"/>
    <lineage>
        <taxon>Bacteria</taxon>
        <taxon>Pseudomonadati</taxon>
        <taxon>Pseudomonadota</taxon>
        <taxon>Betaproteobacteria</taxon>
        <taxon>Burkholderiales</taxon>
        <taxon>Oxalobacteraceae</taxon>
        <taxon>Telluria group</taxon>
        <taxon>Duganella</taxon>
    </lineage>
</organism>
<dbReference type="RefSeq" id="WP_070248596.1">
    <property type="nucleotide sequence ID" value="NZ_LROM01000086.1"/>
</dbReference>
<evidence type="ECO:0008006" key="4">
    <source>
        <dbReference type="Google" id="ProtNLM"/>
    </source>
</evidence>
<evidence type="ECO:0000313" key="2">
    <source>
        <dbReference type="EMBL" id="OEZ99855.1"/>
    </source>
</evidence>
<feature type="transmembrane region" description="Helical" evidence="1">
    <location>
        <begin position="12"/>
        <end position="38"/>
    </location>
</feature>
<feature type="transmembrane region" description="Helical" evidence="1">
    <location>
        <begin position="44"/>
        <end position="64"/>
    </location>
</feature>
<feature type="transmembrane region" description="Helical" evidence="1">
    <location>
        <begin position="76"/>
        <end position="97"/>
    </location>
</feature>
<gene>
    <name evidence="2" type="ORF">DUPY_25590</name>
</gene>
<dbReference type="OrthoDB" id="1684279at2"/>
<dbReference type="AlphaFoldDB" id="A0A1E7WLD7"/>
<dbReference type="Proteomes" id="UP000175989">
    <property type="component" value="Unassembled WGS sequence"/>
</dbReference>
<name>A0A1E7WLD7_9BURK</name>
<evidence type="ECO:0000313" key="3">
    <source>
        <dbReference type="Proteomes" id="UP000175989"/>
    </source>
</evidence>
<keyword evidence="1" id="KW-0472">Membrane</keyword>
<protein>
    <recommendedName>
        <fullName evidence="4">Iron uptake protein</fullName>
    </recommendedName>
</protein>